<dbReference type="InterPro" id="IPR029063">
    <property type="entry name" value="SAM-dependent_MTases_sf"/>
</dbReference>
<dbReference type="GO" id="GO:0070043">
    <property type="term" value="F:rRNA (guanine-N7-)-methyltransferase activity"/>
    <property type="evidence" value="ECO:0007669"/>
    <property type="project" value="TreeGrafter"/>
</dbReference>
<dbReference type="PANTHER" id="PTHR31760">
    <property type="entry name" value="S-ADENOSYL-L-METHIONINE-DEPENDENT METHYLTRANSFERASES SUPERFAMILY PROTEIN"/>
    <property type="match status" value="1"/>
</dbReference>
<sequence length="193" mass="20995">MTVSRETLIARYFPGKEEAICTYAHFLETAGIERGLIGPREGDKIWERHIFNCLPVISLIPEGSTVVDLGSGAGLPGIPIALARPDITMTLIEPLQRRVDFLNEATSELAISVLRGRGQDHKIKVDRVIARAVAPMATLKTMAWHLLKPSGALLAIKGEAAAAEALTLHGCEVHEIQLEDLALGRVISLHRRA</sequence>
<proteinExistence type="inferred from homology"/>
<dbReference type="InterPro" id="IPR003682">
    <property type="entry name" value="rRNA_ssu_MeTfrase_G"/>
</dbReference>
<dbReference type="NCBIfam" id="TIGR00138">
    <property type="entry name" value="rsmG_gidB"/>
    <property type="match status" value="1"/>
</dbReference>
<dbReference type="PIRSF" id="PIRSF003078">
    <property type="entry name" value="GidB"/>
    <property type="match status" value="1"/>
</dbReference>
<evidence type="ECO:0000256" key="3">
    <source>
        <dbReference type="ARBA" id="ARBA00022679"/>
    </source>
</evidence>
<gene>
    <name evidence="5" type="ORF">UFOPK3174_00738</name>
    <name evidence="6" type="ORF">UFOPK3328_01437</name>
    <name evidence="7" type="ORF">UFOPK3913_00013</name>
    <name evidence="4" type="ORF">UFOPK4107_00652</name>
</gene>
<name>A0A6J5Z1V6_9ZZZZ</name>
<evidence type="ECO:0000256" key="2">
    <source>
        <dbReference type="ARBA" id="ARBA00022552"/>
    </source>
</evidence>
<evidence type="ECO:0000313" key="5">
    <source>
        <dbReference type="EMBL" id="CAB4827420.1"/>
    </source>
</evidence>
<dbReference type="Gene3D" id="3.40.50.150">
    <property type="entry name" value="Vaccinia Virus protein VP39"/>
    <property type="match status" value="1"/>
</dbReference>
<protein>
    <submittedName>
        <fullName evidence="4">Unannotated protein</fullName>
    </submittedName>
</protein>
<evidence type="ECO:0000313" key="7">
    <source>
        <dbReference type="EMBL" id="CAB4967817.1"/>
    </source>
</evidence>
<dbReference type="Pfam" id="PF02527">
    <property type="entry name" value="GidB"/>
    <property type="match status" value="1"/>
</dbReference>
<dbReference type="EMBL" id="CAESAE010000003">
    <property type="protein sequence ID" value="CAB4336611.1"/>
    <property type="molecule type" value="Genomic_DNA"/>
</dbReference>
<dbReference type="PANTHER" id="PTHR31760:SF0">
    <property type="entry name" value="S-ADENOSYL-L-METHIONINE-DEPENDENT METHYLTRANSFERASES SUPERFAMILY PROTEIN"/>
    <property type="match status" value="1"/>
</dbReference>
<dbReference type="AlphaFoldDB" id="A0A6J5Z1V6"/>
<keyword evidence="1" id="KW-0963">Cytoplasm</keyword>
<keyword evidence="2" id="KW-0698">rRNA processing</keyword>
<dbReference type="EMBL" id="CAFBOC010000001">
    <property type="protein sequence ID" value="CAB4967817.1"/>
    <property type="molecule type" value="Genomic_DNA"/>
</dbReference>
<accession>A0A6J5Z1V6</accession>
<evidence type="ECO:0000256" key="1">
    <source>
        <dbReference type="ARBA" id="ARBA00022490"/>
    </source>
</evidence>
<keyword evidence="3" id="KW-0808">Transferase</keyword>
<evidence type="ECO:0000313" key="4">
    <source>
        <dbReference type="EMBL" id="CAB4336611.1"/>
    </source>
</evidence>
<reference evidence="4" key="1">
    <citation type="submission" date="2020-05" db="EMBL/GenBank/DDBJ databases">
        <authorList>
            <person name="Chiriac C."/>
            <person name="Salcher M."/>
            <person name="Ghai R."/>
            <person name="Kavagutti S V."/>
        </authorList>
    </citation>
    <scope>NUCLEOTIDE SEQUENCE</scope>
</reference>
<dbReference type="HAMAP" id="MF_00074">
    <property type="entry name" value="16SrRNA_methyltr_G"/>
    <property type="match status" value="1"/>
</dbReference>
<evidence type="ECO:0000313" key="6">
    <source>
        <dbReference type="EMBL" id="CAB4877336.1"/>
    </source>
</evidence>
<organism evidence="4">
    <name type="scientific">freshwater metagenome</name>
    <dbReference type="NCBI Taxonomy" id="449393"/>
    <lineage>
        <taxon>unclassified sequences</taxon>
        <taxon>metagenomes</taxon>
        <taxon>ecological metagenomes</taxon>
    </lineage>
</organism>
<dbReference type="EMBL" id="CAFABH010000010">
    <property type="protein sequence ID" value="CAB4827420.1"/>
    <property type="molecule type" value="Genomic_DNA"/>
</dbReference>
<dbReference type="GO" id="GO:0005829">
    <property type="term" value="C:cytosol"/>
    <property type="evidence" value="ECO:0007669"/>
    <property type="project" value="TreeGrafter"/>
</dbReference>
<dbReference type="EMBL" id="CAFBLD010000011">
    <property type="protein sequence ID" value="CAB4877336.1"/>
    <property type="molecule type" value="Genomic_DNA"/>
</dbReference>
<dbReference type="SUPFAM" id="SSF53335">
    <property type="entry name" value="S-adenosyl-L-methionine-dependent methyltransferases"/>
    <property type="match status" value="1"/>
</dbReference>